<evidence type="ECO:0000313" key="9">
    <source>
        <dbReference type="EMBL" id="ADP31853.1"/>
    </source>
</evidence>
<sequence length="177" mass="20072">MFAVLWKSAVMIVVGIILLRIAGRKSISQLSVTQTVIMISIGSIIIQPFIAHNLWETILAASVFIFALLVMEILQIKTDFFEKVLSGKTITVVENGNINQKNLKKMRLTEAQLKMRLRQEGFGQIKDFKEVSLEPNGQIGYELYDEAKPVTVQQVRLLLNELKAELIQANRRDIDET</sequence>
<evidence type="ECO:0000256" key="1">
    <source>
        <dbReference type="ARBA" id="ARBA00004651"/>
    </source>
</evidence>
<feature type="transmembrane region" description="Helical" evidence="7">
    <location>
        <begin position="30"/>
        <end position="51"/>
    </location>
</feature>
<comment type="similarity">
    <text evidence="2">Belongs to the UPF0702 family.</text>
</comment>
<proteinExistence type="inferred from homology"/>
<dbReference type="RefSeq" id="WP_013390490.1">
    <property type="nucleotide sequence ID" value="NC_014639.1"/>
</dbReference>
<keyword evidence="3" id="KW-1003">Cell membrane</keyword>
<dbReference type="PANTHER" id="PTHR34582">
    <property type="entry name" value="UPF0702 TRANSMEMBRANE PROTEIN YCAP"/>
    <property type="match status" value="1"/>
</dbReference>
<feature type="transmembrane region" description="Helical" evidence="7">
    <location>
        <begin position="57"/>
        <end position="74"/>
    </location>
</feature>
<dbReference type="PANTHER" id="PTHR34582:SF2">
    <property type="entry name" value="UPF0702 TRANSMEMBRANE PROTEIN YDFR"/>
    <property type="match status" value="1"/>
</dbReference>
<evidence type="ECO:0000256" key="2">
    <source>
        <dbReference type="ARBA" id="ARBA00006448"/>
    </source>
</evidence>
<dbReference type="InterPro" id="IPR023090">
    <property type="entry name" value="UPF0702_alpha/beta_dom_sf"/>
</dbReference>
<feature type="transmembrane region" description="Helical" evidence="7">
    <location>
        <begin position="6"/>
        <end position="23"/>
    </location>
</feature>
<dbReference type="Proteomes" id="UP000006867">
    <property type="component" value="Chromosome"/>
</dbReference>
<dbReference type="Gene3D" id="3.30.240.20">
    <property type="entry name" value="bsu07140 like domains"/>
    <property type="match status" value="1"/>
</dbReference>
<evidence type="ECO:0000259" key="8">
    <source>
        <dbReference type="Pfam" id="PF04239"/>
    </source>
</evidence>
<evidence type="ECO:0000256" key="6">
    <source>
        <dbReference type="ARBA" id="ARBA00023136"/>
    </source>
</evidence>
<dbReference type="Pfam" id="PF04239">
    <property type="entry name" value="DUF421"/>
    <property type="match status" value="1"/>
</dbReference>
<evidence type="ECO:0000313" key="10">
    <source>
        <dbReference type="Proteomes" id="UP000006867"/>
    </source>
</evidence>
<keyword evidence="5 7" id="KW-1133">Transmembrane helix</keyword>
<feature type="domain" description="YetF C-terminal" evidence="8">
    <location>
        <begin position="77"/>
        <end position="146"/>
    </location>
</feature>
<evidence type="ECO:0000256" key="7">
    <source>
        <dbReference type="SAM" id="Phobius"/>
    </source>
</evidence>
<evidence type="ECO:0000256" key="4">
    <source>
        <dbReference type="ARBA" id="ARBA00022692"/>
    </source>
</evidence>
<gene>
    <name evidence="9" type="ordered locus">BATR1942_04495</name>
</gene>
<dbReference type="EMBL" id="CP002207">
    <property type="protein sequence ID" value="ADP31853.1"/>
    <property type="molecule type" value="Genomic_DNA"/>
</dbReference>
<evidence type="ECO:0000256" key="3">
    <source>
        <dbReference type="ARBA" id="ARBA00022475"/>
    </source>
</evidence>
<protein>
    <recommendedName>
        <fullName evidence="8">YetF C-terminal domain-containing protein</fullName>
    </recommendedName>
</protein>
<name>A0ABM5LVE7_BACA1</name>
<accession>A0ABM5LVE7</accession>
<evidence type="ECO:0000256" key="5">
    <source>
        <dbReference type="ARBA" id="ARBA00022989"/>
    </source>
</evidence>
<reference evidence="9 10" key="1">
    <citation type="journal article" date="2011" name="Front. Microbiol.">
        <title>Genomic signatures of strain selection and enhancement in Bacillus atrophaeus var. globigii, a historical biowarfare simulant.</title>
        <authorList>
            <person name="Gibbons H.S."/>
            <person name="Broomall S.M."/>
            <person name="McNew L.A."/>
            <person name="Daligault H."/>
            <person name="Chapman C."/>
            <person name="Bruce D."/>
            <person name="Karavis M."/>
            <person name="Krepps M."/>
            <person name="McGregor P.A."/>
            <person name="Hong C."/>
            <person name="Park K.H."/>
            <person name="Akmal A."/>
            <person name="Feldman A."/>
            <person name="Lin J.S."/>
            <person name="Chang W.E."/>
            <person name="Higgs B.W."/>
            <person name="Demirev P."/>
            <person name="Lindquist J."/>
            <person name="Liem A."/>
            <person name="Fochler E."/>
            <person name="Read T.D."/>
            <person name="Tapia R."/>
            <person name="Johnson S."/>
            <person name="Bishop-Lilly K.A."/>
            <person name="Detter C."/>
            <person name="Han C."/>
            <person name="Sozhamannan S."/>
            <person name="Rosenzweig C.N."/>
            <person name="Skowronski E.W."/>
        </authorList>
    </citation>
    <scope>NUCLEOTIDE SEQUENCE [LARGE SCALE GENOMIC DNA]</scope>
    <source>
        <strain evidence="9 10">1942</strain>
    </source>
</reference>
<organism evidence="9 10">
    <name type="scientific">Bacillus atrophaeus (strain 1942)</name>
    <dbReference type="NCBI Taxonomy" id="720555"/>
    <lineage>
        <taxon>Bacteria</taxon>
        <taxon>Bacillati</taxon>
        <taxon>Bacillota</taxon>
        <taxon>Bacilli</taxon>
        <taxon>Bacillales</taxon>
        <taxon>Bacillaceae</taxon>
        <taxon>Bacillus</taxon>
    </lineage>
</organism>
<keyword evidence="4 7" id="KW-0812">Transmembrane</keyword>
<keyword evidence="10" id="KW-1185">Reference proteome</keyword>
<comment type="subcellular location">
    <subcellularLocation>
        <location evidence="1">Cell membrane</location>
        <topology evidence="1">Multi-pass membrane protein</topology>
    </subcellularLocation>
</comment>
<dbReference type="InterPro" id="IPR007353">
    <property type="entry name" value="DUF421"/>
</dbReference>
<keyword evidence="6 7" id="KW-0472">Membrane</keyword>